<evidence type="ECO:0000256" key="2">
    <source>
        <dbReference type="ARBA" id="ARBA00023002"/>
    </source>
</evidence>
<dbReference type="Gene3D" id="3.40.50.2300">
    <property type="match status" value="1"/>
</dbReference>
<dbReference type="InterPro" id="IPR050097">
    <property type="entry name" value="Ferredoxin-NADP_redctase_2"/>
</dbReference>
<keyword evidence="3" id="KW-0597">Phosphoprotein</keyword>
<reference evidence="5 6" key="1">
    <citation type="journal article" date="2021" name="Int. J. Syst. Evol. Microbiol.">
        <title>Amazonocrinis nigriterrae gen. nov., sp. nov., Atlanticothrix silvestris gen. nov., sp. nov. and Dendronalium phyllosphericum gen. nov., sp. nov., nostocacean cyanobacteria from Brazilian environments.</title>
        <authorList>
            <person name="Alvarenga D.O."/>
            <person name="Andreote A.P.D."/>
            <person name="Branco L.H.Z."/>
            <person name="Delbaje E."/>
            <person name="Cruz R.B."/>
            <person name="Varani A.M."/>
            <person name="Fiore M.F."/>
        </authorList>
    </citation>
    <scope>NUCLEOTIDE SEQUENCE [LARGE SCALE GENOMIC DNA]</scope>
    <source>
        <strain evidence="5 6">CENA67</strain>
    </source>
</reference>
<dbReference type="PRINTS" id="PR00469">
    <property type="entry name" value="PNDRDTASEII"/>
</dbReference>
<dbReference type="Pfam" id="PF07992">
    <property type="entry name" value="Pyr_redox_2"/>
    <property type="match status" value="1"/>
</dbReference>
<evidence type="ECO:0000313" key="5">
    <source>
        <dbReference type="EMBL" id="MBH8562571.1"/>
    </source>
</evidence>
<keyword evidence="6" id="KW-1185">Reference proteome</keyword>
<accession>A0A8J7HMU7</accession>
<dbReference type="InterPro" id="IPR036188">
    <property type="entry name" value="FAD/NAD-bd_sf"/>
</dbReference>
<dbReference type="Gene3D" id="3.40.30.10">
    <property type="entry name" value="Glutaredoxin"/>
    <property type="match status" value="1"/>
</dbReference>
<keyword evidence="1" id="KW-0285">Flavoprotein</keyword>
<comment type="caution">
    <text evidence="5">The sequence shown here is derived from an EMBL/GenBank/DDBJ whole genome shotgun (WGS) entry which is preliminary data.</text>
</comment>
<dbReference type="GO" id="GO:0016491">
    <property type="term" value="F:oxidoreductase activity"/>
    <property type="evidence" value="ECO:0007669"/>
    <property type="project" value="UniProtKB-KW"/>
</dbReference>
<feature type="domain" description="Response regulatory" evidence="4">
    <location>
        <begin position="5"/>
        <end position="128"/>
    </location>
</feature>
<dbReference type="InterPro" id="IPR023753">
    <property type="entry name" value="FAD/NAD-binding_dom"/>
</dbReference>
<dbReference type="Gene3D" id="3.50.50.60">
    <property type="entry name" value="FAD/NAD(P)-binding domain"/>
    <property type="match status" value="2"/>
</dbReference>
<gene>
    <name evidence="5" type="ORF">I8748_10340</name>
</gene>
<dbReference type="PROSITE" id="PS50110">
    <property type="entry name" value="RESPONSE_REGULATORY"/>
    <property type="match status" value="1"/>
</dbReference>
<evidence type="ECO:0000259" key="4">
    <source>
        <dbReference type="PROSITE" id="PS50110"/>
    </source>
</evidence>
<feature type="modified residue" description="4-aspartylphosphate" evidence="3">
    <location>
        <position position="62"/>
    </location>
</feature>
<dbReference type="RefSeq" id="WP_198124486.1">
    <property type="nucleotide sequence ID" value="NZ_JAECZC010000014.1"/>
</dbReference>
<organism evidence="5 6">
    <name type="scientific">Amazonocrinis nigriterrae CENA67</name>
    <dbReference type="NCBI Taxonomy" id="2794033"/>
    <lineage>
        <taxon>Bacteria</taxon>
        <taxon>Bacillati</taxon>
        <taxon>Cyanobacteriota</taxon>
        <taxon>Cyanophyceae</taxon>
        <taxon>Nostocales</taxon>
        <taxon>Nostocaceae</taxon>
        <taxon>Amazonocrinis</taxon>
        <taxon>Amazonocrinis nigriterrae</taxon>
    </lineage>
</organism>
<evidence type="ECO:0000256" key="3">
    <source>
        <dbReference type="PROSITE-ProRule" id="PRU00169"/>
    </source>
</evidence>
<proteinExistence type="predicted"/>
<dbReference type="Pfam" id="PF00072">
    <property type="entry name" value="Response_reg"/>
    <property type="match status" value="1"/>
</dbReference>
<dbReference type="EMBL" id="JAECZC010000014">
    <property type="protein sequence ID" value="MBH8562571.1"/>
    <property type="molecule type" value="Genomic_DNA"/>
</dbReference>
<keyword evidence="2" id="KW-0560">Oxidoreductase</keyword>
<evidence type="ECO:0000313" key="6">
    <source>
        <dbReference type="Proteomes" id="UP000632766"/>
    </source>
</evidence>
<dbReference type="InterPro" id="IPR011006">
    <property type="entry name" value="CheY-like_superfamily"/>
</dbReference>
<dbReference type="GO" id="GO:0000160">
    <property type="term" value="P:phosphorelay signal transduction system"/>
    <property type="evidence" value="ECO:0007669"/>
    <property type="project" value="InterPro"/>
</dbReference>
<evidence type="ECO:0000256" key="1">
    <source>
        <dbReference type="ARBA" id="ARBA00022630"/>
    </source>
</evidence>
<dbReference type="AlphaFoldDB" id="A0A8J7HMU7"/>
<dbReference type="SUPFAM" id="SSF52172">
    <property type="entry name" value="CheY-like"/>
    <property type="match status" value="1"/>
</dbReference>
<name>A0A8J7HMU7_9NOST</name>
<dbReference type="Proteomes" id="UP000632766">
    <property type="component" value="Unassembled WGS sequence"/>
</dbReference>
<dbReference type="SMART" id="SM00448">
    <property type="entry name" value="REC"/>
    <property type="match status" value="1"/>
</dbReference>
<protein>
    <submittedName>
        <fullName evidence="5">FAD-dependent oxidoreductase</fullName>
    </submittedName>
</protein>
<dbReference type="SUPFAM" id="SSF51905">
    <property type="entry name" value="FAD/NAD(P)-binding domain"/>
    <property type="match status" value="1"/>
</dbReference>
<dbReference type="PANTHER" id="PTHR48105">
    <property type="entry name" value="THIOREDOXIN REDUCTASE 1-RELATED-RELATED"/>
    <property type="match status" value="1"/>
</dbReference>
<sequence length="553" mass="60472">MAKPVILALDDDLEVLQALELDLRKEYGDRFRVVRSNSAKTALEVLQKLKLRNESAALFLVDQRMPQMSGVEFLERAIEIFPLTKRVLLTAYADTNAAIHAINKAKIDYYLLKPWNPPQERLYPILNDLLEVWQASFRPPFEGVRVVGSRWSPKLHQAKDFLARNHVPYQWLNIESDEGDRLLSYAVSSDTKCQALVIFPDGSHLIEPTNTQIAEKIGLKTRPNMPFYDLAIVGAGPAGLAAAVYGASEGLRTVLIEREAPGGQAGTSSRIENYLGFPGGVHGGDLAKRAVTQAQKFGTEIISPQEVVDVRLNGQYRLVTLADGSQLSTHTLIIATGVSYRKFNIPGSEKLTGAGVYYGAAMTEALTCKGEDVFIVGAGNSAGQAAVYLSKYAGSVNLVVRGDSLKKSMSQYLIDQIEEIGNINVKLLTQVKEFIGEDKLEAISIFNSITGEVETIPTNALFSFIGAKPRTDWLQNIVERDENGFILTGASAMPNGRSPKGWTIERDPFFLETNVPGIFAIGDVRCNSVKRVASAVGEGAIAVQLVHQYLASV</sequence>
<dbReference type="PRINTS" id="PR00368">
    <property type="entry name" value="FADPNR"/>
</dbReference>
<dbReference type="InterPro" id="IPR001789">
    <property type="entry name" value="Sig_transdc_resp-reg_receiver"/>
</dbReference>